<feature type="transmembrane region" description="Helical" evidence="7">
    <location>
        <begin position="109"/>
        <end position="129"/>
    </location>
</feature>
<keyword evidence="2 7" id="KW-0813">Transport</keyword>
<feature type="transmembrane region" description="Helical" evidence="7">
    <location>
        <begin position="38"/>
        <end position="55"/>
    </location>
</feature>
<reference evidence="9" key="2">
    <citation type="journal article" date="2021" name="PeerJ">
        <title>Extensive microbial diversity within the chicken gut microbiome revealed by metagenomics and culture.</title>
        <authorList>
            <person name="Gilroy R."/>
            <person name="Ravi A."/>
            <person name="Getino M."/>
            <person name="Pursley I."/>
            <person name="Horton D.L."/>
            <person name="Alikhan N.F."/>
            <person name="Baker D."/>
            <person name="Gharbi K."/>
            <person name="Hall N."/>
            <person name="Watson M."/>
            <person name="Adriaenssens E.M."/>
            <person name="Foster-Nyarko E."/>
            <person name="Jarju S."/>
            <person name="Secka A."/>
            <person name="Antonio M."/>
            <person name="Oren A."/>
            <person name="Chaudhuri R.R."/>
            <person name="La Ragione R."/>
            <person name="Hildebrand F."/>
            <person name="Pallen M.J."/>
        </authorList>
    </citation>
    <scope>NUCLEOTIDE SEQUENCE</scope>
    <source>
        <strain evidence="9">14700</strain>
    </source>
</reference>
<dbReference type="PROSITE" id="PS50928">
    <property type="entry name" value="ABC_TM1"/>
    <property type="match status" value="1"/>
</dbReference>
<feature type="transmembrane region" description="Helical" evidence="7">
    <location>
        <begin position="263"/>
        <end position="283"/>
    </location>
</feature>
<accession>A0A9D9ID60</accession>
<reference evidence="9" key="1">
    <citation type="submission" date="2020-10" db="EMBL/GenBank/DDBJ databases">
        <authorList>
            <person name="Gilroy R."/>
        </authorList>
    </citation>
    <scope>NUCLEOTIDE SEQUENCE</scope>
    <source>
        <strain evidence="9">14700</strain>
    </source>
</reference>
<proteinExistence type="inferred from homology"/>
<gene>
    <name evidence="9" type="ORF">IAA72_09825</name>
</gene>
<evidence type="ECO:0000256" key="2">
    <source>
        <dbReference type="ARBA" id="ARBA00022448"/>
    </source>
</evidence>
<dbReference type="InterPro" id="IPR035906">
    <property type="entry name" value="MetI-like_sf"/>
</dbReference>
<evidence type="ECO:0000256" key="5">
    <source>
        <dbReference type="ARBA" id="ARBA00022989"/>
    </source>
</evidence>
<dbReference type="InterPro" id="IPR051393">
    <property type="entry name" value="ABC_transporter_permease"/>
</dbReference>
<dbReference type="AlphaFoldDB" id="A0A9D9ID60"/>
<sequence length="295" mass="33466">MTAKGIRNLKNEAVGIGFILPALIPLLIFVIYPVIRSFILSFFSYNMVTPMKFIGFRNYVKLFSSEEIWQTILTNIKYVAVCIPVTLLGGFILGVMLSGKSKSNVFFRTLYFAPHVTSMVAMSSVWLFIFHPQYGALNMALDHFGIPPVRWLNEVSTAFWCVCWVTIWRTIGYDTLVYIGGVQNISNDVLEAATIDGATGWQRIRYIIFPLVSPTSFMLFILNTFDVMQMFTTINMLTDGGPANSTQNLVVMLQDYGFNRFQIGYASAISNVLFVLILAIHIFQRKLEKKVQYDS</sequence>
<name>A0A9D9ID60_9SPIO</name>
<evidence type="ECO:0000256" key="6">
    <source>
        <dbReference type="ARBA" id="ARBA00023136"/>
    </source>
</evidence>
<keyword evidence="5 7" id="KW-1133">Transmembrane helix</keyword>
<comment type="caution">
    <text evidence="9">The sequence shown here is derived from an EMBL/GenBank/DDBJ whole genome shotgun (WGS) entry which is preliminary data.</text>
</comment>
<keyword evidence="4 7" id="KW-0812">Transmembrane</keyword>
<feature type="domain" description="ABC transmembrane type-1" evidence="8">
    <location>
        <begin position="72"/>
        <end position="284"/>
    </location>
</feature>
<evidence type="ECO:0000256" key="1">
    <source>
        <dbReference type="ARBA" id="ARBA00004651"/>
    </source>
</evidence>
<keyword evidence="6 7" id="KW-0472">Membrane</keyword>
<evidence type="ECO:0000256" key="4">
    <source>
        <dbReference type="ARBA" id="ARBA00022692"/>
    </source>
</evidence>
<dbReference type="EMBL" id="JADIMF010000158">
    <property type="protein sequence ID" value="MBO8470061.1"/>
    <property type="molecule type" value="Genomic_DNA"/>
</dbReference>
<comment type="subcellular location">
    <subcellularLocation>
        <location evidence="1 7">Cell membrane</location>
        <topology evidence="1 7">Multi-pass membrane protein</topology>
    </subcellularLocation>
</comment>
<comment type="similarity">
    <text evidence="7">Belongs to the binding-protein-dependent transport system permease family.</text>
</comment>
<feature type="transmembrane region" description="Helical" evidence="7">
    <location>
        <begin position="12"/>
        <end position="32"/>
    </location>
</feature>
<evidence type="ECO:0000256" key="3">
    <source>
        <dbReference type="ARBA" id="ARBA00022475"/>
    </source>
</evidence>
<dbReference type="Gene3D" id="1.10.3720.10">
    <property type="entry name" value="MetI-like"/>
    <property type="match status" value="1"/>
</dbReference>
<evidence type="ECO:0000313" key="10">
    <source>
        <dbReference type="Proteomes" id="UP000810292"/>
    </source>
</evidence>
<dbReference type="InterPro" id="IPR000515">
    <property type="entry name" value="MetI-like"/>
</dbReference>
<evidence type="ECO:0000259" key="8">
    <source>
        <dbReference type="PROSITE" id="PS50928"/>
    </source>
</evidence>
<feature type="transmembrane region" description="Helical" evidence="7">
    <location>
        <begin position="76"/>
        <end position="97"/>
    </location>
</feature>
<protein>
    <submittedName>
        <fullName evidence="9">Sugar ABC transporter permease</fullName>
    </submittedName>
</protein>
<evidence type="ECO:0000313" key="9">
    <source>
        <dbReference type="EMBL" id="MBO8470061.1"/>
    </source>
</evidence>
<dbReference type="PANTHER" id="PTHR30193">
    <property type="entry name" value="ABC TRANSPORTER PERMEASE PROTEIN"/>
    <property type="match status" value="1"/>
</dbReference>
<keyword evidence="3" id="KW-1003">Cell membrane</keyword>
<dbReference type="PANTHER" id="PTHR30193:SF37">
    <property type="entry name" value="INNER MEMBRANE ABC TRANSPORTER PERMEASE PROTEIN YCJO"/>
    <property type="match status" value="1"/>
</dbReference>
<dbReference type="Proteomes" id="UP000810292">
    <property type="component" value="Unassembled WGS sequence"/>
</dbReference>
<dbReference type="CDD" id="cd06261">
    <property type="entry name" value="TM_PBP2"/>
    <property type="match status" value="1"/>
</dbReference>
<dbReference type="GO" id="GO:0005886">
    <property type="term" value="C:plasma membrane"/>
    <property type="evidence" value="ECO:0007669"/>
    <property type="project" value="UniProtKB-SubCell"/>
</dbReference>
<organism evidence="9 10">
    <name type="scientific">Candidatus Ornithospirochaeta stercoravium</name>
    <dbReference type="NCBI Taxonomy" id="2840897"/>
    <lineage>
        <taxon>Bacteria</taxon>
        <taxon>Pseudomonadati</taxon>
        <taxon>Spirochaetota</taxon>
        <taxon>Spirochaetia</taxon>
        <taxon>Spirochaetales</taxon>
        <taxon>Spirochaetaceae</taxon>
        <taxon>Spirochaetaceae incertae sedis</taxon>
        <taxon>Candidatus Ornithospirochaeta</taxon>
    </lineage>
</organism>
<dbReference type="GO" id="GO:0055085">
    <property type="term" value="P:transmembrane transport"/>
    <property type="evidence" value="ECO:0007669"/>
    <property type="project" value="InterPro"/>
</dbReference>
<dbReference type="Pfam" id="PF00528">
    <property type="entry name" value="BPD_transp_1"/>
    <property type="match status" value="1"/>
</dbReference>
<feature type="transmembrane region" description="Helical" evidence="7">
    <location>
        <begin position="206"/>
        <end position="225"/>
    </location>
</feature>
<evidence type="ECO:0000256" key="7">
    <source>
        <dbReference type="RuleBase" id="RU363032"/>
    </source>
</evidence>
<dbReference type="SUPFAM" id="SSF161098">
    <property type="entry name" value="MetI-like"/>
    <property type="match status" value="1"/>
</dbReference>